<dbReference type="PROSITE" id="PS51257">
    <property type="entry name" value="PROKAR_LIPOPROTEIN"/>
    <property type="match status" value="1"/>
</dbReference>
<evidence type="ECO:0000256" key="1">
    <source>
        <dbReference type="SAM" id="MobiDB-lite"/>
    </source>
</evidence>
<accession>A0ABV2ZJ52</accession>
<dbReference type="Proteomes" id="UP001550739">
    <property type="component" value="Unassembled WGS sequence"/>
</dbReference>
<proteinExistence type="predicted"/>
<feature type="compositionally biased region" description="Low complexity" evidence="1">
    <location>
        <begin position="31"/>
        <end position="47"/>
    </location>
</feature>
<keyword evidence="2" id="KW-0732">Signal</keyword>
<feature type="signal peptide" evidence="2">
    <location>
        <begin position="1"/>
        <end position="26"/>
    </location>
</feature>
<reference evidence="4 5" key="1">
    <citation type="submission" date="2024-06" db="EMBL/GenBank/DDBJ databases">
        <title>The Natural Products Discovery Center: Release of the First 8490 Sequenced Strains for Exploring Actinobacteria Biosynthetic Diversity.</title>
        <authorList>
            <person name="Kalkreuter E."/>
            <person name="Kautsar S.A."/>
            <person name="Yang D."/>
            <person name="Bader C.D."/>
            <person name="Teijaro C.N."/>
            <person name="Fluegel L."/>
            <person name="Davis C.M."/>
            <person name="Simpson J.R."/>
            <person name="Lauterbach L."/>
            <person name="Steele A.D."/>
            <person name="Gui C."/>
            <person name="Meng S."/>
            <person name="Li G."/>
            <person name="Viehrig K."/>
            <person name="Ye F."/>
            <person name="Su P."/>
            <person name="Kiefer A.F."/>
            <person name="Nichols A."/>
            <person name="Cepeda A.J."/>
            <person name="Yan W."/>
            <person name="Fan B."/>
            <person name="Jiang Y."/>
            <person name="Adhikari A."/>
            <person name="Zheng C.-J."/>
            <person name="Schuster L."/>
            <person name="Cowan T.M."/>
            <person name="Smanski M.J."/>
            <person name="Chevrette M.G."/>
            <person name="De Carvalho L.P.S."/>
            <person name="Shen B."/>
        </authorList>
    </citation>
    <scope>NUCLEOTIDE SEQUENCE [LARGE SCALE GENOMIC DNA]</scope>
    <source>
        <strain evidence="4 5">NPDC033843</strain>
    </source>
</reference>
<dbReference type="InterPro" id="IPR025326">
    <property type="entry name" value="DUF4232"/>
</dbReference>
<protein>
    <submittedName>
        <fullName evidence="4">DUF4232 domain-containing protein</fullName>
    </submittedName>
</protein>
<evidence type="ECO:0000259" key="3">
    <source>
        <dbReference type="Pfam" id="PF14016"/>
    </source>
</evidence>
<sequence>MCTAHKSWKNYALGAAALTALLSATACEPDGTNNGTGTTPSATPSATISTQSGGKGAGSQDSGAGSQDSAGGSGNAGGGKTATAACTDANISIATTLYAHDSVRHLLLTATNTGGKKCALYRYPIVRFGDGREEQVGPMESEMKGATIGPGEKAYAGMLLFRVGAPTEAVETMTVSLQGRVSNADADSGPIEVPLPDEADFLNIDDNPLVSYWNVSREKSENYMFKAAGGN</sequence>
<feature type="compositionally biased region" description="Low complexity" evidence="1">
    <location>
        <begin position="58"/>
        <end position="70"/>
    </location>
</feature>
<comment type="caution">
    <text evidence="4">The sequence shown here is derived from an EMBL/GenBank/DDBJ whole genome shotgun (WGS) entry which is preliminary data.</text>
</comment>
<dbReference type="Pfam" id="PF14016">
    <property type="entry name" value="DUF4232"/>
    <property type="match status" value="1"/>
</dbReference>
<evidence type="ECO:0000256" key="2">
    <source>
        <dbReference type="SAM" id="SignalP"/>
    </source>
</evidence>
<evidence type="ECO:0000313" key="4">
    <source>
        <dbReference type="EMBL" id="MEU3782591.1"/>
    </source>
</evidence>
<organism evidence="4 5">
    <name type="scientific">Streptomyces sp. 900129855</name>
    <dbReference type="NCBI Taxonomy" id="3155129"/>
    <lineage>
        <taxon>Bacteria</taxon>
        <taxon>Bacillati</taxon>
        <taxon>Actinomycetota</taxon>
        <taxon>Actinomycetes</taxon>
        <taxon>Kitasatosporales</taxon>
        <taxon>Streptomycetaceae</taxon>
        <taxon>Streptomyces</taxon>
    </lineage>
</organism>
<feature type="chain" id="PRO_5046789622" evidence="2">
    <location>
        <begin position="27"/>
        <end position="231"/>
    </location>
</feature>
<dbReference type="EMBL" id="JBEZVE010000009">
    <property type="protein sequence ID" value="MEU3782591.1"/>
    <property type="molecule type" value="Genomic_DNA"/>
</dbReference>
<dbReference type="RefSeq" id="WP_334580307.1">
    <property type="nucleotide sequence ID" value="NZ_JBEZVE010000009.1"/>
</dbReference>
<evidence type="ECO:0000313" key="5">
    <source>
        <dbReference type="Proteomes" id="UP001550739"/>
    </source>
</evidence>
<keyword evidence="5" id="KW-1185">Reference proteome</keyword>
<gene>
    <name evidence="4" type="ORF">AB0E89_18785</name>
</gene>
<feature type="domain" description="DUF4232" evidence="3">
    <location>
        <begin position="86"/>
        <end position="196"/>
    </location>
</feature>
<name>A0ABV2ZJ52_9ACTN</name>
<feature type="region of interest" description="Disordered" evidence="1">
    <location>
        <begin position="31"/>
        <end position="79"/>
    </location>
</feature>